<evidence type="ECO:0000313" key="8">
    <source>
        <dbReference type="EMBL" id="EFO88533.1"/>
    </source>
</evidence>
<dbReference type="Pfam" id="PF00112">
    <property type="entry name" value="Peptidase_C1"/>
    <property type="match status" value="1"/>
</dbReference>
<dbReference type="FunCoup" id="E3N7G9">
    <property type="interactions" value="177"/>
</dbReference>
<evidence type="ECO:0000256" key="6">
    <source>
        <dbReference type="ARBA" id="ARBA00023145"/>
    </source>
</evidence>
<dbReference type="Proteomes" id="UP000008281">
    <property type="component" value="Unassembled WGS sequence"/>
</dbReference>
<dbReference type="OrthoDB" id="640249at2759"/>
<evidence type="ECO:0000256" key="4">
    <source>
        <dbReference type="ARBA" id="ARBA00022801"/>
    </source>
</evidence>
<dbReference type="InterPro" id="IPR038765">
    <property type="entry name" value="Papain-like_cys_pep_sf"/>
</dbReference>
<dbReference type="STRING" id="31234.E3N7G9"/>
<dbReference type="Gene3D" id="3.90.70.10">
    <property type="entry name" value="Cysteine proteinases"/>
    <property type="match status" value="1"/>
</dbReference>
<dbReference type="EMBL" id="DS268547">
    <property type="protein sequence ID" value="EFO88533.1"/>
    <property type="molecule type" value="Genomic_DNA"/>
</dbReference>
<evidence type="ECO:0000256" key="1">
    <source>
        <dbReference type="ARBA" id="ARBA00008455"/>
    </source>
</evidence>
<keyword evidence="7" id="KW-1015">Disulfide bond</keyword>
<dbReference type="InterPro" id="IPR000169">
    <property type="entry name" value="Pept_cys_AS"/>
</dbReference>
<keyword evidence="9" id="KW-1185">Reference proteome</keyword>
<dbReference type="SMART" id="SM00645">
    <property type="entry name" value="Pept_C1"/>
    <property type="match status" value="1"/>
</dbReference>
<dbReference type="HOGENOM" id="CLU_012184_3_3_1"/>
<organism evidence="9">
    <name type="scientific">Caenorhabditis remanei</name>
    <name type="common">Caenorhabditis vulgaris</name>
    <dbReference type="NCBI Taxonomy" id="31234"/>
    <lineage>
        <taxon>Eukaryota</taxon>
        <taxon>Metazoa</taxon>
        <taxon>Ecdysozoa</taxon>
        <taxon>Nematoda</taxon>
        <taxon>Chromadorea</taxon>
        <taxon>Rhabditida</taxon>
        <taxon>Rhabditina</taxon>
        <taxon>Rhabditomorpha</taxon>
        <taxon>Rhabditoidea</taxon>
        <taxon>Rhabditidae</taxon>
        <taxon>Peloderinae</taxon>
        <taxon>Caenorhabditis</taxon>
    </lineage>
</organism>
<evidence type="ECO:0000313" key="9">
    <source>
        <dbReference type="Proteomes" id="UP000008281"/>
    </source>
</evidence>
<dbReference type="GO" id="GO:0006508">
    <property type="term" value="P:proteolysis"/>
    <property type="evidence" value="ECO:0007669"/>
    <property type="project" value="UniProtKB-KW"/>
</dbReference>
<reference evidence="8" key="1">
    <citation type="submission" date="2007-07" db="EMBL/GenBank/DDBJ databases">
        <title>PCAP assembly of the Caenorhabditis remanei genome.</title>
        <authorList>
            <consortium name="The Caenorhabditis remanei Sequencing Consortium"/>
            <person name="Wilson R.K."/>
        </authorList>
    </citation>
    <scope>NUCLEOTIDE SEQUENCE [LARGE SCALE GENOMIC DNA]</scope>
    <source>
        <strain evidence="8">PB4641</strain>
    </source>
</reference>
<dbReference type="GeneID" id="9813186"/>
<dbReference type="PROSITE" id="PS00640">
    <property type="entry name" value="THIOL_PROTEASE_ASN"/>
    <property type="match status" value="1"/>
</dbReference>
<keyword evidence="5" id="KW-0788">Thiol protease</keyword>
<dbReference type="FunFam" id="3.90.70.10:FF:000031">
    <property type="entry name" value="Cathepsin B"/>
    <property type="match status" value="1"/>
</dbReference>
<sequence>MVSKFLIQLFLLSTTYAFVVQENYAPPALTTHLTGKALVDHINTAQTSWLAEHNVISDSEMKFKVMDERFADPLPEEESGEILVSGEIVPEPIPDTFDARENWPDCKSIKLIRNQATCGSCWAFGAAEVISDRICIQSNGTQQPIISVEDILSCCGTTCGKGCQGGYSIEAMRFWKSNGAVTGGDYNGNGCMPYSFAPCQKSPCVESTTPTCKTTCQSSYTTANYTTDKHYGTSAYRLATTNNVVSTIQYEIYHNGPVEASYKVYEDFYQYKSGVYHYVSGKLVGGHAVKIIGWGTENDVDYWLVANSWGIKFGEGGFFKIRRGTNECQIESNVVAGVAKLGTHAEKGDDDDGSATSCSFVMCTLMMLTYYLF</sequence>
<proteinExistence type="inferred from homology"/>
<protein>
    <submittedName>
        <fullName evidence="8">CRE-CPR-3 protein</fullName>
    </submittedName>
</protein>
<dbReference type="AlphaFoldDB" id="E3N7G9"/>
<keyword evidence="6" id="KW-0865">Zymogen</keyword>
<name>E3N7G9_CAERE</name>
<dbReference type="InterPro" id="IPR025661">
    <property type="entry name" value="Pept_asp_AS"/>
</dbReference>
<evidence type="ECO:0000256" key="2">
    <source>
        <dbReference type="ARBA" id="ARBA00022670"/>
    </source>
</evidence>
<dbReference type="RefSeq" id="XP_003095699.2">
    <property type="nucleotide sequence ID" value="XM_003095651.2"/>
</dbReference>
<dbReference type="OMA" id="WANCTFL"/>
<dbReference type="CDD" id="cd02620">
    <property type="entry name" value="Peptidase_C1A_CathepsinB"/>
    <property type="match status" value="1"/>
</dbReference>
<accession>E3N7G9</accession>
<keyword evidence="3" id="KW-0732">Signal</keyword>
<keyword evidence="4" id="KW-0378">Hydrolase</keyword>
<dbReference type="eggNOG" id="KOG1543">
    <property type="taxonomic scope" value="Eukaryota"/>
</dbReference>
<dbReference type="InterPro" id="IPR013128">
    <property type="entry name" value="Peptidase_C1A"/>
</dbReference>
<comment type="similarity">
    <text evidence="1">Belongs to the peptidase C1 family.</text>
</comment>
<dbReference type="KEGG" id="crq:GCK72_019654"/>
<dbReference type="SUPFAM" id="SSF54001">
    <property type="entry name" value="Cysteine proteinases"/>
    <property type="match status" value="1"/>
</dbReference>
<dbReference type="PROSITE" id="PS00139">
    <property type="entry name" value="THIOL_PROTEASE_CYS"/>
    <property type="match status" value="1"/>
</dbReference>
<dbReference type="CTD" id="9813186"/>
<dbReference type="GO" id="GO:0008234">
    <property type="term" value="F:cysteine-type peptidase activity"/>
    <property type="evidence" value="ECO:0007669"/>
    <property type="project" value="UniProtKB-KW"/>
</dbReference>
<evidence type="ECO:0000256" key="7">
    <source>
        <dbReference type="ARBA" id="ARBA00023157"/>
    </source>
</evidence>
<dbReference type="PRINTS" id="PR00705">
    <property type="entry name" value="PAPAIN"/>
</dbReference>
<dbReference type="PANTHER" id="PTHR12411">
    <property type="entry name" value="CYSTEINE PROTEASE FAMILY C1-RELATED"/>
    <property type="match status" value="1"/>
</dbReference>
<gene>
    <name evidence="8" type="primary">Cre-cpr-3</name>
    <name evidence="8" type="ORF">CRE_13075</name>
</gene>
<dbReference type="MEROPS" id="C01.A33"/>
<evidence type="ECO:0000256" key="5">
    <source>
        <dbReference type="ARBA" id="ARBA00022807"/>
    </source>
</evidence>
<dbReference type="InterPro" id="IPR025660">
    <property type="entry name" value="Pept_his_AS"/>
</dbReference>
<dbReference type="InterPro" id="IPR000668">
    <property type="entry name" value="Peptidase_C1A_C"/>
</dbReference>
<dbReference type="PROSITE" id="PS00639">
    <property type="entry name" value="THIOL_PROTEASE_HIS"/>
    <property type="match status" value="1"/>
</dbReference>
<keyword evidence="2" id="KW-0645">Protease</keyword>
<evidence type="ECO:0000256" key="3">
    <source>
        <dbReference type="ARBA" id="ARBA00022729"/>
    </source>
</evidence>